<sequence length="135" mass="15780">MYNNGGFIEARRMIDNREFRKAYNFLKSISDKCAEWYYLSGISAMNIGYYEEGEDYIKRARFMDPNNGEYNRAFDNYTQYRNNYNDRADNYNRRRQSDLGGCCCCCGDDCCDTCCKLWCLDSCCECCGGDLITCC</sequence>
<proteinExistence type="predicted"/>
<accession>A0ABS4ECE8</accession>
<gene>
    <name evidence="1" type="ORF">J2Z43_002010</name>
</gene>
<organism evidence="1 2">
    <name type="scientific">Metaclostridioides mangenotii</name>
    <dbReference type="NCBI Taxonomy" id="1540"/>
    <lineage>
        <taxon>Bacteria</taxon>
        <taxon>Bacillati</taxon>
        <taxon>Bacillota</taxon>
        <taxon>Clostridia</taxon>
        <taxon>Peptostreptococcales</taxon>
        <taxon>Peptostreptococcaceae</taxon>
        <taxon>Metaclostridioides</taxon>
    </lineage>
</organism>
<reference evidence="1 2" key="1">
    <citation type="submission" date="2021-03" db="EMBL/GenBank/DDBJ databases">
        <title>Genomic Encyclopedia of Type Strains, Phase IV (KMG-IV): sequencing the most valuable type-strain genomes for metagenomic binning, comparative biology and taxonomic classification.</title>
        <authorList>
            <person name="Goeker M."/>
        </authorList>
    </citation>
    <scope>NUCLEOTIDE SEQUENCE [LARGE SCALE GENOMIC DNA]</scope>
    <source>
        <strain evidence="1 2">DSM 1289</strain>
    </source>
</reference>
<dbReference type="SUPFAM" id="SSF48452">
    <property type="entry name" value="TPR-like"/>
    <property type="match status" value="1"/>
</dbReference>
<dbReference type="Proteomes" id="UP000767291">
    <property type="component" value="Unassembled WGS sequence"/>
</dbReference>
<dbReference type="RefSeq" id="WP_209457035.1">
    <property type="nucleotide sequence ID" value="NZ_BAAACS010000004.1"/>
</dbReference>
<protein>
    <submittedName>
        <fullName evidence="1">Tetratricopeptide (TPR) repeat protein</fullName>
    </submittedName>
</protein>
<evidence type="ECO:0000313" key="1">
    <source>
        <dbReference type="EMBL" id="MBP1855612.1"/>
    </source>
</evidence>
<keyword evidence="2" id="KW-1185">Reference proteome</keyword>
<comment type="caution">
    <text evidence="1">The sequence shown here is derived from an EMBL/GenBank/DDBJ whole genome shotgun (WGS) entry which is preliminary data.</text>
</comment>
<dbReference type="EMBL" id="JAGGJX010000004">
    <property type="protein sequence ID" value="MBP1855612.1"/>
    <property type="molecule type" value="Genomic_DNA"/>
</dbReference>
<dbReference type="InterPro" id="IPR011990">
    <property type="entry name" value="TPR-like_helical_dom_sf"/>
</dbReference>
<name>A0ABS4ECE8_9FIRM</name>
<evidence type="ECO:0000313" key="2">
    <source>
        <dbReference type="Proteomes" id="UP000767291"/>
    </source>
</evidence>